<dbReference type="GO" id="GO:0005576">
    <property type="term" value="C:extracellular region"/>
    <property type="evidence" value="ECO:0007669"/>
    <property type="project" value="UniProtKB-SubCell"/>
</dbReference>
<dbReference type="InterPro" id="IPR000742">
    <property type="entry name" value="EGF"/>
</dbReference>
<dbReference type="PROSITE" id="PS01186">
    <property type="entry name" value="EGF_2"/>
    <property type="match status" value="20"/>
</dbReference>
<organism evidence="13 14">
    <name type="scientific">Trichogramma brassicae</name>
    <dbReference type="NCBI Taxonomy" id="86971"/>
    <lineage>
        <taxon>Eukaryota</taxon>
        <taxon>Metazoa</taxon>
        <taxon>Ecdysozoa</taxon>
        <taxon>Arthropoda</taxon>
        <taxon>Hexapoda</taxon>
        <taxon>Insecta</taxon>
        <taxon>Pterygota</taxon>
        <taxon>Neoptera</taxon>
        <taxon>Endopterygota</taxon>
        <taxon>Hymenoptera</taxon>
        <taxon>Apocrita</taxon>
        <taxon>Proctotrupomorpha</taxon>
        <taxon>Chalcidoidea</taxon>
        <taxon>Trichogrammatidae</taxon>
        <taxon>Trichogramma</taxon>
    </lineage>
</organism>
<evidence type="ECO:0000256" key="1">
    <source>
        <dbReference type="ARBA" id="ARBA00004613"/>
    </source>
</evidence>
<feature type="domain" description="EGF-like" evidence="11">
    <location>
        <begin position="4928"/>
        <end position="4966"/>
    </location>
</feature>
<comment type="subcellular location">
    <subcellularLocation>
        <location evidence="1">Secreted</location>
    </subcellularLocation>
</comment>
<evidence type="ECO:0000256" key="3">
    <source>
        <dbReference type="ARBA" id="ARBA00022536"/>
    </source>
</evidence>
<feature type="domain" description="EGF-like" evidence="11">
    <location>
        <begin position="1739"/>
        <end position="1778"/>
    </location>
</feature>
<feature type="region of interest" description="Disordered" evidence="10">
    <location>
        <begin position="147"/>
        <end position="183"/>
    </location>
</feature>
<feature type="domain" description="EGF-like" evidence="11">
    <location>
        <begin position="4498"/>
        <end position="4537"/>
    </location>
</feature>
<feature type="domain" description="EGF-like" evidence="11">
    <location>
        <begin position="806"/>
        <end position="845"/>
    </location>
</feature>
<feature type="domain" description="EGF-like" evidence="11">
    <location>
        <begin position="5093"/>
        <end position="5127"/>
    </location>
</feature>
<feature type="domain" description="EGF-like" evidence="11">
    <location>
        <begin position="4820"/>
        <end position="4859"/>
    </location>
</feature>
<dbReference type="FunFam" id="2.10.25.10:FF:000005">
    <property type="entry name" value="Fibrillin 2"/>
    <property type="match status" value="1"/>
</dbReference>
<evidence type="ECO:0000256" key="9">
    <source>
        <dbReference type="PROSITE-ProRule" id="PRU00076"/>
    </source>
</evidence>
<evidence type="ECO:0000259" key="12">
    <source>
        <dbReference type="PROSITE" id="PS51390"/>
    </source>
</evidence>
<feature type="domain" description="EGF-like" evidence="11">
    <location>
        <begin position="846"/>
        <end position="885"/>
    </location>
</feature>
<dbReference type="EMBL" id="CADCXV010000336">
    <property type="protein sequence ID" value="CAB0029718.1"/>
    <property type="molecule type" value="Genomic_DNA"/>
</dbReference>
<feature type="domain" description="EGF-like" evidence="11">
    <location>
        <begin position="5033"/>
        <end position="5072"/>
    </location>
</feature>
<accession>A0A6H5HVS7</accession>
<dbReference type="Pfam" id="PF21164">
    <property type="entry name" value="Dumpy_DPY"/>
    <property type="match status" value="3"/>
</dbReference>
<feature type="domain" description="EGF-like" evidence="11">
    <location>
        <begin position="557"/>
        <end position="600"/>
    </location>
</feature>
<keyword evidence="8" id="KW-0325">Glycoprotein</keyword>
<keyword evidence="7 9" id="KW-1015">Disulfide bond</keyword>
<dbReference type="Pfam" id="PF12947">
    <property type="entry name" value="EGF_3"/>
    <property type="match status" value="1"/>
</dbReference>
<dbReference type="InterPro" id="IPR048407">
    <property type="entry name" value="Dumpy_DPY"/>
</dbReference>
<gene>
    <name evidence="13" type="ORF">TBRA_LOCUS1745</name>
</gene>
<feature type="domain" description="EGF-like" evidence="11">
    <location>
        <begin position="5239"/>
        <end position="5277"/>
    </location>
</feature>
<dbReference type="InterPro" id="IPR024731">
    <property type="entry name" value="NELL2-like_EGF"/>
</dbReference>
<feature type="domain" description="EGF-like" evidence="11">
    <location>
        <begin position="3100"/>
        <end position="3136"/>
    </location>
</feature>
<name>A0A6H5HVS7_9HYME</name>
<feature type="domain" description="EGF-like" evidence="11">
    <location>
        <begin position="1057"/>
        <end position="1099"/>
    </location>
</feature>
<feature type="non-terminal residue" evidence="13">
    <location>
        <position position="5338"/>
    </location>
</feature>
<dbReference type="SUPFAM" id="SSF90148">
    <property type="entry name" value="DPY module"/>
    <property type="match status" value="1"/>
</dbReference>
<keyword evidence="14" id="KW-1185">Reference proteome</keyword>
<evidence type="ECO:0000256" key="5">
    <source>
        <dbReference type="ARBA" id="ARBA00022737"/>
    </source>
</evidence>
<feature type="domain" description="EGF-like" evidence="11">
    <location>
        <begin position="4713"/>
        <end position="4752"/>
    </location>
</feature>
<dbReference type="SUPFAM" id="SSF57196">
    <property type="entry name" value="EGF/Laminin"/>
    <property type="match status" value="10"/>
</dbReference>
<dbReference type="InterPro" id="IPR008197">
    <property type="entry name" value="WAP_dom"/>
</dbReference>
<dbReference type="InterPro" id="IPR009030">
    <property type="entry name" value="Growth_fac_rcpt_cys_sf"/>
</dbReference>
<keyword evidence="2" id="KW-0964">Secreted</keyword>
<feature type="domain" description="EGF-like" evidence="11">
    <location>
        <begin position="518"/>
        <end position="556"/>
    </location>
</feature>
<dbReference type="FunFam" id="2.10.25.10:FF:000555">
    <property type="entry name" value="Dumpy, isoform I"/>
    <property type="match status" value="1"/>
</dbReference>
<feature type="domain" description="EGF-like" evidence="11">
    <location>
        <begin position="643"/>
        <end position="683"/>
    </location>
</feature>
<evidence type="ECO:0000259" key="11">
    <source>
        <dbReference type="PROSITE" id="PS50026"/>
    </source>
</evidence>
<feature type="domain" description="EGF-like" evidence="11">
    <location>
        <begin position="5196"/>
        <end position="5233"/>
    </location>
</feature>
<dbReference type="PROSITE" id="PS01187">
    <property type="entry name" value="EGF_CA"/>
    <property type="match status" value="10"/>
</dbReference>
<dbReference type="FunFam" id="2.10.25.10:FF:000014">
    <property type="entry name" value="Latent-transforming growth factor beta-binding protein 3"/>
    <property type="match status" value="1"/>
</dbReference>
<feature type="domain" description="EGF-like" evidence="11">
    <location>
        <begin position="5137"/>
        <end position="5175"/>
    </location>
</feature>
<feature type="domain" description="EGF-like" evidence="11">
    <location>
        <begin position="1779"/>
        <end position="1818"/>
    </location>
</feature>
<feature type="domain" description="EGF-like" evidence="11">
    <location>
        <begin position="4219"/>
        <end position="4259"/>
    </location>
</feature>
<proteinExistence type="predicted"/>
<dbReference type="InterPro" id="IPR006150">
    <property type="entry name" value="Cys_repeat_1"/>
</dbReference>
<reference evidence="13 14" key="1">
    <citation type="submission" date="2020-02" db="EMBL/GenBank/DDBJ databases">
        <authorList>
            <person name="Ferguson B K."/>
        </authorList>
    </citation>
    <scope>NUCLEOTIDE SEQUENCE [LARGE SCALE GENOMIC DNA]</scope>
</reference>
<dbReference type="PROSITE" id="PS00022">
    <property type="entry name" value="EGF_1"/>
    <property type="match status" value="1"/>
</dbReference>
<feature type="domain" description="EGF-like" evidence="11">
    <location>
        <begin position="1175"/>
        <end position="1215"/>
    </location>
</feature>
<dbReference type="Gene3D" id="2.10.25.10">
    <property type="entry name" value="Laminin"/>
    <property type="match status" value="21"/>
</dbReference>
<feature type="domain" description="EGF-like" evidence="11">
    <location>
        <begin position="724"/>
        <end position="761"/>
    </location>
</feature>
<feature type="domain" description="EGF-like" evidence="11">
    <location>
        <begin position="1263"/>
        <end position="1306"/>
    </location>
</feature>
<dbReference type="PROSITE" id="PS00010">
    <property type="entry name" value="ASX_HYDROXYL"/>
    <property type="match status" value="18"/>
</dbReference>
<keyword evidence="3 9" id="KW-0245">EGF-like domain</keyword>
<dbReference type="SMART" id="SM00289">
    <property type="entry name" value="WR1"/>
    <property type="match status" value="14"/>
</dbReference>
<feature type="domain" description="EGF-like" evidence="11">
    <location>
        <begin position="2741"/>
        <end position="2777"/>
    </location>
</feature>
<feature type="domain" description="EGF-like" evidence="11">
    <location>
        <begin position="2573"/>
        <end position="2613"/>
    </location>
</feature>
<dbReference type="SMART" id="SM00286">
    <property type="entry name" value="PTI"/>
    <property type="match status" value="23"/>
</dbReference>
<keyword evidence="5" id="KW-0677">Repeat</keyword>
<dbReference type="PANTHER" id="PTHR22963">
    <property type="entry name" value="ENDOGLIN-RELATED"/>
    <property type="match status" value="1"/>
</dbReference>
<dbReference type="FunFam" id="2.10.25.10:FF:000038">
    <property type="entry name" value="Fibrillin 2"/>
    <property type="match status" value="11"/>
</dbReference>
<dbReference type="SMART" id="SM00274">
    <property type="entry name" value="FOLN"/>
    <property type="match status" value="25"/>
</dbReference>
<feature type="domain" description="EGF-like" evidence="11">
    <location>
        <begin position="4069"/>
        <end position="4108"/>
    </location>
</feature>
<dbReference type="GO" id="GO:0030414">
    <property type="term" value="F:peptidase inhibitor activity"/>
    <property type="evidence" value="ECO:0007669"/>
    <property type="project" value="InterPro"/>
</dbReference>
<feature type="domain" description="EGF-like" evidence="11">
    <location>
        <begin position="4346"/>
        <end position="4385"/>
    </location>
</feature>
<sequence length="5338" mass="572220">MRGSSYAYRTYEPSCVRGRFGESRFYSRARVAATFVLERRGWLSSCSLAAAKNRQKQGARGRCSLSYSSSSTRLAPALEVSANTALFPGGAAQQKSLAKIYSNIERACRNGCLIARAICRKPQAEMRERRSITISLPLLQFEPRRSEEGRAAARSLQPPARESLATKDGINRKQRGHLDNRQGRVATLDPRCDSISLRRDVIAAAVSIESIQNIRCLARYDQLPSHVFTSYAFSRSQARSSSSLLYRSSRSNRVVMNVIENLSTAPLQISITAHIRLNNKGNVEGCAHGPPEQLVGTASNRARAYNTHGASAIGGVLRDASVFSWAGQLNGRASSKRDQWLVQARDPSTCCGASLYNYLIRHVSSGSFSAAVYELRTMRVHSRALHTSACMQPSATTHWATRVSTASNQLQYAERPRAVNVCASVRQYRQYTRGSCRQLSRRGAQRDLSTDVLQLLQLSKLCDNHIDCFQGSDEHRDRLKCTNDCTKEDGAACQNGVCLDGVCHCNDGFGGCNCQVPDENECKYRPCDIFAHCTNTLGSFQCSCYPGYRGDGFHCEDINECEDPTLAARCVENAECCNLPANFLCKCKPGYSGDGEVLCEDIDECNEHQHACGSEALCVNTPGNYTCACPPGYTGDAYSQCVDVNECDYVGACGRGALCINQPGNHRCECPKGYEGNPEIECVDVDECLKSPCGRLAQCTNLKGSFSCGCPEGMEGDPMTGCRDIDECHQNATCGANSECVNTQGSFKCECVAGYEMDFVHGCIDTNECLKSNPCATNAKCINVPGSYKCLCLQGFVGQGFTQCKNIDECEKNPCGEHAECTDTIGSFVCSCKTDYTGDPFKGCIDIDECRALENPCGANAICRNTDPGYTCDCPPGYSANPSPQVACDQTDVTTLCKSNFDCVNNAECIEGQCFCKDGFKAVGAICEDVDECATNPCGPSSVCTNTKGGFKCDCETGYIGTPPHVTCKAPCDEVTCSEHAYCKADGQEAYCICEDGWTFNPNDISAGCVDINECDTSINGPSGRCGKNALCTNTPGGFNCQCKSGYSGNALKQCLDINECSRSDVCGHGATCTNTDGSYSCTCPEETIPDPDPYTKCVGIVTCDSDSDCPGNAVCDAQKRCLCPEPNVGNDCRHPCEDLSCGPNAHCMLLNDVATCLCKAGFTGRPGVKDGCRDIDECTANPCPAGAVCNNEAGSYSCQCPSGTIGDPYNGGCEQSRLPHVCGPNTPCPAGEQCIKDEFAGGRVCICQRGFTRDSETGKCRDVNECLEPRDKPACGINAICKNLPGSYECQCPPGFNGNPFSLCEECNSIECQCQPPYKIVDGKCVLADCSKGEKCPKGAECIRIAGGVSYCACPKGYRTNEDGSCEDMDECSEGRQVCGYGAECINQPGSYQCVCPPGYGGDPYNGLCSPAQKRCSHDNECRANEKCVQPGECICPPPFYTDPYDGDSCKNPCDRFPCGLNAKCTPSDPPKCLCQAGYEGDPQYGCTDVNECANNPCGRGAYCFNTKGSHVCECPRGTSGDPYGHGCAGTPTAKQECSSNNDCENYLACVHGSCVNPCDDVPCGPNAYCEPDKHAAWCRCVIGYTENNNNECVSQCDGYVCGEGAQCIVSYDGPTCKCIEGFMGNPFPGGQCLPDVCSPDVPCHEPNLCIGGRCKCRCEGVLCGVGAMCDPQTNKCVCNPYFIGNPDYLCMPPISPPKCKPDCGRNAHCEYGATESTCVCNHGTHGNPYLGCIYQEKSDKCSAARCGIDAHCNVGAQGPECLCPAGYAGNPYIQCYDINECNGNACGNNAVCINTVGSYDCRCKDGHFGNPFVNCQRVEMGACIEPASCPCGPQLACPLQYTCVSGRCVDKCTNIKCGPRSVCQDGVCLCPPGHRGNANDLKRGCQPNGHCANDLDCKPQEICFQLGRGTRKCVDGCSKLQCGPNAFCITQNHMSSCLCVDGYSGNPSNLIEGCQPGKSSVDVSCRDNSECEPGYFCLVASNGVSECLNPCSQVSCGIHQRCEVDKKGRATCRCQDAYEWNPITSICEKPSLPDCSSDKDCSSSKSCRPDALGVLKCTSLCKSFNCALNSHCVVKNHQARCECLPGFTGNPNDRLGCQSVRRDGCESDAECAESETCRQNDVEGILSCQPVCNLLTCGPNALCVVRNHMANCECPPGPYAGNPNDMVHGCRSVPCVYNADCPPSQLCNLQKHQCYDACDKNACGLNAVCIADDHRAICQCPPGFRPNPLADIECSPVDICEPNPCHPTAVCVVGPNNSPVCQCSPNHVGDPYAVDGKGCQLKGQCSTDRDCPVHSVCQNRKCVDPCDRACGPNALCEIRNREPICKCIRNFVPTSKGAQDGCVRSTNQCSSDVECDDSVCLDGYCRAVCRFESDCAGGEKCVDKKCIVPCTNHNQCQLNQACSNNICILGCRSSRDCGSSESCIANKCKDPCKNGDVCGPNALCSSMNHTTRCECSSGFQANPTPQQGCIRVLGACKSQLDCPKHHTCMLGQCQLQCKDHEQCAQGERCSNNVCYKVCYGDSNCLPGELCIDGICEAGCTSDIGCNTNEVCINNKCRCAHGFIAGPEKCLDINECEASPCHPTANCLNLLGSYRCVCPQNTAGDPVKFGCHAPEECNVDSDCSEKQACIKQHCSDPCSYADCGANAVCSVINHVAACQCQQGYIGDASGCFKVECLSNDDCPNDKYCNSDTNKCASKLMMIKCPCNQINCGYGNCIAANHIGICKCYEGFHLVDETCVDINECLQKPCHLTALCQNTDGSFTCNCPRGLVGDPFKQGCKQPGDCFTDSDCPLTAACIDNTCRDPCSIIGTCGRNAECQMRDHVPVCRCSGQTSGDPRVECVQYECNYHSECEASSACYDHKCVDPCSVPNACGVGADCQALNHSFVCTCQPGGTGDPNLGCTPVQYCKVDQQCPTGSSCNGGICTALCTSTRDCIGDQLCIKGLCHSICRHNATCPDYQYCLNNICVQELRCVSDHDCDYDEQCVKNDVGQAQCQKACDLIGCDRNAECKAKNHNAQCSCKEGYYGKASNDKIGCQPIECSSNNDCSDEKICEMHVCRIACLAHNPCGQNAICSVKNHAQICSCQPGHTGDPKTGCYLIDHCAVSPCAPGAFCENTRGSYKCYCRQGMVGDPLEGGCHAPGECLEDEDCPLSAKCIKVKNLMKCYDACNELKCGPNSDCIADNHEGACQCRPDYEGDAYDVTIGCRPTAKYCSSSAECVGNCYENVCRPPCASDDECNLTDICSNGECLDPCKMTNACGINAHCLVKSHMKHCSCPPNFTGNSEFECVRLPVSCSDTNDCYDDHTCRHNVCLPVCSIDSDCAYNEKCVNGNCLLTCKVNNDCFLGDICLDNICMAGCVGDEDCNANEACLSNKCVNPCEVIPCGPNAKCTVINQRATCSCTLGFIPNPTAKIACLRAPGPSCIGNRDCSAGHACISGTCRPVCSSNSNCLSNERCDSSGVCKALCRIDEDCRSGDICEGLVCTSGCRSDIECQDNYSCYNNQCTDLCTLPNACGTNAGCIVVGHRKQCSCPAQLIGDPVVGCKQALLSCSKDSDCALGQSCYGKSCHATCRSDSNCLNDERCEAGLCKAICNSDEECSANQICQNRLCDIGCRSDNSCSDSESCINNKCKNPCEGGKVCGECADCRVINHSAQCNCPVNYYGNALISCTKTLIPCDGNCICDETGFCVNICTKQSHCSCGELCQEGKCRVKCDINNECAKGYTCDGGICVVGCKTHSECPSALSCSNGQCTDPCLSEQPPCGIKALCRTSNHRAICLCPDGYQGEPSKECYQLECHNDSDCEPNKRCSESGVCTNPCLQHGICGFNAQCRVVNRNAECSCPLGHYGNPKINCKKGNDECLRQPCGVNAKCRESANGFECVCEPGCQGDGFEGCLCDICRDVQCGVNAACRVYRDQPQCYCPPNYPSGDPQIACKPEKAAPDCRTVGCGKNAECIRDGTLFVCRCPPGTIGSPDQECTSDAECPNEKACINAQCLDPCTLRGACGINALCRVVLHRPRCSSTERNATDCPDCSFGTKCDEVHKVCVKAGCSSDRDCPLTETCIDEVCQEPCQLRNPCTTHAVCLNTNHGTDCSCEEGYHGNGFSLCSKVESPKNVCQYNEDCPPNKLCDRLNRRCINVCSYDTCGDNAECYVENHQARCKCLVGFDGNPEISCREILHDPCALSPCGLNALCEIDNGNPICYCPKGLTGNPFDQCIPEGDQCQNNPCGYNTGCRVVDGQATCFCLPGYEGQPPVIPCEIKNQPCNPSPCGPNTQCEVLKNGFSKCTCLSGFIESPNTIRGCVPQTDPCEPNICGAGASCDSNRNPPCICPFGTVGNPYKACLALGETLCQPGPCGENADCYVTDNQEHCYCRYGFYGDAYQGCHEPPRTPCQPSPCGPNTECKLSRDNEALCECKPSMAGDPYSPNGCDRPECIEDDECHANQACIGYRCQDACIGACGINANCFIEDHHPICRCPDGMEGNPQYRCSEPYGPPRDTLNPCVPSPCGQNTICQVISERAVCSCLPDFQGDPQTGCRQECTMNSDCATDQVCLQFKCINPCDLGTVCGGNARCKCIYHTPTCECNDGYFGNPFIRCTIKPSITFGGYNYTRPCEPSPCGDSNSCLDFTPSVAMCGTCDHQGSLNNPYCRPECLCNAECPFDQACIGWKCADPCLGSCGENSLCRVVHHTPVCSCPAGLYGDPYQGCYQVVEQEHDSCSLARCGANARCVEQNGMTTCQCEKNYFGNPYTACHLECLQNSDCKLNQACSNHKCINPCEGTCGTGASCDVINHSPVCYCDAEYTGNPFVFCKKLRYNPPSILRNPCDPSPCGPNSRCTVSSSKFATCSCLPGFRGIPPACSPECIVSSDCLQIQTCVNMKCVNPCNGVCGHSALCSVINHNPICTCPPGSTGDPFFKCYQEEERKELEPPAQPCNPSPCGPHSVCQVKMGHPVCSCQSNFIGIPPNCKPECLISQECPIEMACVSYKCVHPCPHSCGPNSECTVINHTPYCSCKQGYEGDAFVGCTLKLALPQEPSNPCDSFNCGNNALCTVHEGVPKCTCIPPYIGNPYSGCRPECMMNSDCNSNLACINQHCRDPCQGVCGVNAICEVINHIPSCSCKPGYTGEPFQSCVLEKTREEVSPCSPSPCGPYSVCRVQKDRAVCSCSDGYRGSPPFCRPECLVSSECSPELSCIRQKCTDPCQDSCGLNANCIVSNHNPICSCPKGFVGDPFTQCIREEVRKPEPCVPSPCGPNAVCRVQDSRPVCACNRGMIGAPPNCRPECLIDQDCPSYLACGQNNKCSNPCIGSCGLNAQCSVHNHRPECQCYDGYEGDPFSGCIQK</sequence>
<dbReference type="PROSITE" id="PS50026">
    <property type="entry name" value="EGF_3"/>
    <property type="match status" value="37"/>
</dbReference>
<feature type="domain" description="EGF-like" evidence="11">
    <location>
        <begin position="765"/>
        <end position="802"/>
    </location>
</feature>
<evidence type="ECO:0000256" key="2">
    <source>
        <dbReference type="ARBA" id="ARBA00022525"/>
    </source>
</evidence>
<comment type="caution">
    <text evidence="9">Lacks conserved residue(s) required for the propagation of feature annotation.</text>
</comment>
<dbReference type="SMART" id="SM00179">
    <property type="entry name" value="EGF_CA"/>
    <property type="match status" value="26"/>
</dbReference>
<evidence type="ECO:0000313" key="13">
    <source>
        <dbReference type="EMBL" id="CAB0029718.1"/>
    </source>
</evidence>
<protein>
    <recommendedName>
        <fullName evidence="15">Fibrillin-2</fullName>
    </recommendedName>
</protein>
<feature type="domain" description="EGF-like" evidence="11">
    <location>
        <begin position="4305"/>
        <end position="4343"/>
    </location>
</feature>
<dbReference type="SMART" id="SM00181">
    <property type="entry name" value="EGF"/>
    <property type="match status" value="82"/>
</dbReference>
<dbReference type="Proteomes" id="UP000479190">
    <property type="component" value="Unassembled WGS sequence"/>
</dbReference>
<feature type="domain" description="EGF-like" evidence="11">
    <location>
        <begin position="1011"/>
        <end position="1056"/>
    </location>
</feature>
<feature type="disulfide bond" evidence="9">
    <location>
        <begin position="5096"/>
        <end position="5106"/>
    </location>
</feature>
<dbReference type="CDD" id="cd00054">
    <property type="entry name" value="EGF_CA"/>
    <property type="match status" value="12"/>
</dbReference>
<dbReference type="InterPro" id="IPR000152">
    <property type="entry name" value="EGF-type_Asp/Asn_hydroxyl_site"/>
</dbReference>
<dbReference type="Pfam" id="PF12662">
    <property type="entry name" value="cEGF"/>
    <property type="match status" value="1"/>
</dbReference>
<dbReference type="InterPro" id="IPR001881">
    <property type="entry name" value="EGF-like_Ca-bd_dom"/>
</dbReference>
<evidence type="ECO:0000256" key="6">
    <source>
        <dbReference type="ARBA" id="ARBA00022837"/>
    </source>
</evidence>
<feature type="domain" description="EGF-like" evidence="11">
    <location>
        <begin position="929"/>
        <end position="969"/>
    </location>
</feature>
<feature type="disulfide bond" evidence="9">
    <location>
        <begin position="5199"/>
        <end position="5209"/>
    </location>
</feature>
<feature type="domain" description="EGF-like" evidence="11">
    <location>
        <begin position="4178"/>
        <end position="4217"/>
    </location>
</feature>
<feature type="domain" description="EGF-like" evidence="11">
    <location>
        <begin position="1369"/>
        <end position="1411"/>
    </location>
</feature>
<dbReference type="InterPro" id="IPR018097">
    <property type="entry name" value="EGF_Ca-bd_CS"/>
</dbReference>
<evidence type="ECO:0000256" key="7">
    <source>
        <dbReference type="ARBA" id="ARBA00023157"/>
    </source>
</evidence>
<feature type="domain" description="EGF-like" evidence="11">
    <location>
        <begin position="601"/>
        <end position="642"/>
    </location>
</feature>
<dbReference type="GO" id="GO:0005509">
    <property type="term" value="F:calcium ion binding"/>
    <property type="evidence" value="ECO:0007669"/>
    <property type="project" value="InterPro"/>
</dbReference>
<feature type="domain" description="EGF-like" evidence="11">
    <location>
        <begin position="1490"/>
        <end position="1530"/>
    </location>
</feature>
<dbReference type="InterPro" id="IPR026823">
    <property type="entry name" value="cEGF"/>
</dbReference>
<dbReference type="InterPro" id="IPR049883">
    <property type="entry name" value="NOTCH1_EGF-like"/>
</dbReference>
<dbReference type="InterPro" id="IPR003645">
    <property type="entry name" value="Fol_N"/>
</dbReference>
<feature type="domain" description="EGF-like" evidence="11">
    <location>
        <begin position="3857"/>
        <end position="3893"/>
    </location>
</feature>
<feature type="domain" description="WAP" evidence="12">
    <location>
        <begin position="1073"/>
        <end position="1137"/>
    </location>
</feature>
<evidence type="ECO:0000256" key="4">
    <source>
        <dbReference type="ARBA" id="ARBA00022729"/>
    </source>
</evidence>
<evidence type="ECO:0000256" key="10">
    <source>
        <dbReference type="SAM" id="MobiDB-lite"/>
    </source>
</evidence>
<dbReference type="Pfam" id="PF07645">
    <property type="entry name" value="EGF_CA"/>
    <property type="match status" value="17"/>
</dbReference>
<feature type="domain" description="EGF-like" evidence="11">
    <location>
        <begin position="2238"/>
        <end position="2276"/>
    </location>
</feature>
<dbReference type="OrthoDB" id="4405280at2759"/>
<evidence type="ECO:0008006" key="15">
    <source>
        <dbReference type="Google" id="ProtNLM"/>
    </source>
</evidence>
<feature type="domain" description="EGF-like" evidence="11">
    <location>
        <begin position="684"/>
        <end position="723"/>
    </location>
</feature>
<keyword evidence="6" id="KW-0106">Calcium</keyword>
<dbReference type="PANTHER" id="PTHR22963:SF39">
    <property type="entry name" value="DUMPY"/>
    <property type="match status" value="1"/>
</dbReference>
<keyword evidence="4" id="KW-0732">Signal</keyword>
<dbReference type="SUPFAM" id="SSF57184">
    <property type="entry name" value="Growth factor receptor domain"/>
    <property type="match status" value="4"/>
</dbReference>
<dbReference type="PROSITE" id="PS51390">
    <property type="entry name" value="WAP"/>
    <property type="match status" value="1"/>
</dbReference>
<dbReference type="Gene3D" id="2.90.20.10">
    <property type="entry name" value="Plasmodium vivax P25 domain"/>
    <property type="match status" value="3"/>
</dbReference>
<evidence type="ECO:0000256" key="8">
    <source>
        <dbReference type="ARBA" id="ARBA00023180"/>
    </source>
</evidence>
<evidence type="ECO:0000313" key="14">
    <source>
        <dbReference type="Proteomes" id="UP000479190"/>
    </source>
</evidence>